<evidence type="ECO:0000313" key="12">
    <source>
        <dbReference type="EMBL" id="MBP2021758.1"/>
    </source>
</evidence>
<dbReference type="Pfam" id="PF01761">
    <property type="entry name" value="DHQ_synthase"/>
    <property type="match status" value="1"/>
</dbReference>
<keyword evidence="3 8" id="KW-0547">Nucleotide-binding</keyword>
<feature type="binding site" evidence="8">
    <location>
        <position position="247"/>
    </location>
    <ligand>
        <name>Zn(2+)</name>
        <dbReference type="ChEBI" id="CHEBI:29105"/>
    </ligand>
</feature>
<keyword evidence="5 8" id="KW-0520">NAD</keyword>
<feature type="binding site" evidence="8">
    <location>
        <position position="184"/>
    </location>
    <ligand>
        <name>Zn(2+)</name>
        <dbReference type="ChEBI" id="CHEBI:29105"/>
    </ligand>
</feature>
<keyword evidence="4 8" id="KW-0862">Zinc</keyword>
<evidence type="ECO:0000256" key="9">
    <source>
        <dbReference type="NCBIfam" id="TIGR01357"/>
    </source>
</evidence>
<dbReference type="RefSeq" id="WP_209649466.1">
    <property type="nucleotide sequence ID" value="NZ_JAGGLL010000010.1"/>
</dbReference>
<keyword evidence="8" id="KW-0028">Amino-acid biosynthesis</keyword>
<dbReference type="InterPro" id="IPR030960">
    <property type="entry name" value="DHQS/DOIS_N"/>
</dbReference>
<reference evidence="12 13" key="1">
    <citation type="submission" date="2021-03" db="EMBL/GenBank/DDBJ databases">
        <title>Genomic Encyclopedia of Type Strains, Phase IV (KMG-IV): sequencing the most valuable type-strain genomes for metagenomic binning, comparative biology and taxonomic classification.</title>
        <authorList>
            <person name="Goeker M."/>
        </authorList>
    </citation>
    <scope>NUCLEOTIDE SEQUENCE [LARGE SCALE GENOMIC DNA]</scope>
    <source>
        <strain evidence="12 13">DSM 28650</strain>
    </source>
</reference>
<evidence type="ECO:0000259" key="10">
    <source>
        <dbReference type="Pfam" id="PF01761"/>
    </source>
</evidence>
<keyword evidence="6 8" id="KW-0456">Lyase</keyword>
<comment type="similarity">
    <text evidence="8">Belongs to the sugar phosphate cyclases superfamily. Dehydroquinate synthase family.</text>
</comment>
<dbReference type="InterPro" id="IPR016037">
    <property type="entry name" value="DHQ_synth_AroB"/>
</dbReference>
<dbReference type="PANTHER" id="PTHR43622">
    <property type="entry name" value="3-DEHYDROQUINATE SYNTHASE"/>
    <property type="match status" value="1"/>
</dbReference>
<evidence type="ECO:0000256" key="4">
    <source>
        <dbReference type="ARBA" id="ARBA00022833"/>
    </source>
</evidence>
<evidence type="ECO:0000313" key="13">
    <source>
        <dbReference type="Proteomes" id="UP001519308"/>
    </source>
</evidence>
<feature type="domain" description="3-dehydroquinate synthase C-terminal" evidence="11">
    <location>
        <begin position="181"/>
        <end position="322"/>
    </location>
</feature>
<comment type="pathway">
    <text evidence="8">Metabolic intermediate biosynthesis; chorismate biosynthesis; chorismate from D-erythrose 4-phosphate and phosphoenolpyruvate: step 2/7.</text>
</comment>
<dbReference type="Gene3D" id="3.40.50.1970">
    <property type="match status" value="1"/>
</dbReference>
<dbReference type="InterPro" id="IPR056179">
    <property type="entry name" value="DHQS_C"/>
</dbReference>
<comment type="caution">
    <text evidence="12">The sequence shown here is derived from an EMBL/GenBank/DDBJ whole genome shotgun (WGS) entry which is preliminary data.</text>
</comment>
<dbReference type="PANTHER" id="PTHR43622:SF1">
    <property type="entry name" value="3-DEHYDROQUINATE SYNTHASE"/>
    <property type="match status" value="1"/>
</dbReference>
<dbReference type="Proteomes" id="UP001519308">
    <property type="component" value="Unassembled WGS sequence"/>
</dbReference>
<feature type="binding site" evidence="8">
    <location>
        <position position="263"/>
    </location>
    <ligand>
        <name>Zn(2+)</name>
        <dbReference type="ChEBI" id="CHEBI:29105"/>
    </ligand>
</feature>
<feature type="domain" description="3-dehydroquinate synthase N-terminal" evidence="10">
    <location>
        <begin position="68"/>
        <end position="179"/>
    </location>
</feature>
<protein>
    <recommendedName>
        <fullName evidence="8 9">3-dehydroquinate synthase</fullName>
        <shortName evidence="8">DHQS</shortName>
        <ecNumber evidence="8 9">4.2.3.4</ecNumber>
    </recommendedName>
</protein>
<evidence type="ECO:0000256" key="2">
    <source>
        <dbReference type="ARBA" id="ARBA00022723"/>
    </source>
</evidence>
<dbReference type="PIRSF" id="PIRSF001455">
    <property type="entry name" value="DHQ_synth"/>
    <property type="match status" value="1"/>
</dbReference>
<accession>A0ABS4K1V4</accession>
<keyword evidence="2 8" id="KW-0479">Metal-binding</keyword>
<keyword evidence="7 8" id="KW-0170">Cobalt</keyword>
<evidence type="ECO:0000256" key="6">
    <source>
        <dbReference type="ARBA" id="ARBA00023239"/>
    </source>
</evidence>
<keyword evidence="8" id="KW-0057">Aromatic amino acid biosynthesis</keyword>
<dbReference type="SUPFAM" id="SSF56796">
    <property type="entry name" value="Dehydroquinate synthase-like"/>
    <property type="match status" value="1"/>
</dbReference>
<name>A0ABS4K1V4_9CLOT</name>
<comment type="subcellular location">
    <subcellularLocation>
        <location evidence="8">Cytoplasm</location>
    </subcellularLocation>
</comment>
<evidence type="ECO:0000256" key="8">
    <source>
        <dbReference type="HAMAP-Rule" id="MF_00110"/>
    </source>
</evidence>
<dbReference type="HAMAP" id="MF_00110">
    <property type="entry name" value="DHQ_synthase"/>
    <property type="match status" value="1"/>
</dbReference>
<dbReference type="EC" id="4.2.3.4" evidence="8 9"/>
<evidence type="ECO:0000256" key="7">
    <source>
        <dbReference type="ARBA" id="ARBA00023285"/>
    </source>
</evidence>
<dbReference type="Pfam" id="PF24621">
    <property type="entry name" value="DHQS_C"/>
    <property type="match status" value="1"/>
</dbReference>
<evidence type="ECO:0000256" key="5">
    <source>
        <dbReference type="ARBA" id="ARBA00023027"/>
    </source>
</evidence>
<evidence type="ECO:0000259" key="11">
    <source>
        <dbReference type="Pfam" id="PF24621"/>
    </source>
</evidence>
<evidence type="ECO:0000256" key="1">
    <source>
        <dbReference type="ARBA" id="ARBA00001911"/>
    </source>
</evidence>
<organism evidence="12 13">
    <name type="scientific">Clostridium punense</name>
    <dbReference type="NCBI Taxonomy" id="1054297"/>
    <lineage>
        <taxon>Bacteria</taxon>
        <taxon>Bacillati</taxon>
        <taxon>Bacillota</taxon>
        <taxon>Clostridia</taxon>
        <taxon>Eubacteriales</taxon>
        <taxon>Clostridiaceae</taxon>
        <taxon>Clostridium</taxon>
    </lineage>
</organism>
<dbReference type="NCBIfam" id="TIGR01357">
    <property type="entry name" value="aroB"/>
    <property type="match status" value="1"/>
</dbReference>
<comment type="cofactor">
    <cofactor evidence="8">
        <name>Co(2+)</name>
        <dbReference type="ChEBI" id="CHEBI:48828"/>
    </cofactor>
    <cofactor evidence="8">
        <name>Zn(2+)</name>
        <dbReference type="ChEBI" id="CHEBI:29105"/>
    </cofactor>
    <text evidence="8">Binds 1 divalent metal cation per subunit. Can use either Co(2+) or Zn(2+).</text>
</comment>
<comment type="cofactor">
    <cofactor evidence="1 8">
        <name>NAD(+)</name>
        <dbReference type="ChEBI" id="CHEBI:57540"/>
    </cofactor>
</comment>
<sequence length="361" mass="40919">MDIINVCDAFSSYKIYITSGCKDFKSVLGATGFEKNNKIFIITDHMIYSIYKEKINELFSGFNFKVHVISSGEKNKNINTVNNIYEFLLKNGSDRSSTLVAFGGGIVGDLTGFVAATYMRGMKYISIPTTVISMVDSSVGGKVGYNFQNIKNAIGTFYVPHLVFIDIDYLKTLPKEEFINGMAEVVKYGVIKEKSLLNYLKENLKEIMSLEEEKLLYIIKESLKIKNEVVSKDFRDSNFRNILNFGHTIGHGIEIASDHKLPHGYAVALGMLTELRLSQYKLGLGEEVYKEIYNLLRNIGFPTQYKVDNINLFMYAIKHDKKIENNEINMPLIEKIGLTVTKVVVEENLIIKAIEESIGRR</sequence>
<comment type="caution">
    <text evidence="8">Lacks conserved residue(s) required for the propagation of feature annotation.</text>
</comment>
<comment type="function">
    <text evidence="8">Catalyzes the conversion of 3-deoxy-D-arabino-heptulosonate 7-phosphate (DAHP) to dehydroquinate (DHQ).</text>
</comment>
<keyword evidence="8" id="KW-0963">Cytoplasm</keyword>
<gene>
    <name evidence="8" type="primary">aroB</name>
    <name evidence="12" type="ORF">J2Z44_001554</name>
</gene>
<dbReference type="InterPro" id="IPR050071">
    <property type="entry name" value="Dehydroquinate_synthase"/>
</dbReference>
<dbReference type="CDD" id="cd08195">
    <property type="entry name" value="DHQS"/>
    <property type="match status" value="1"/>
</dbReference>
<dbReference type="GO" id="GO:0003856">
    <property type="term" value="F:3-dehydroquinate synthase activity"/>
    <property type="evidence" value="ECO:0007669"/>
    <property type="project" value="UniProtKB-EC"/>
</dbReference>
<feature type="binding site" evidence="8">
    <location>
        <position position="151"/>
    </location>
    <ligand>
        <name>NAD(+)</name>
        <dbReference type="ChEBI" id="CHEBI:57540"/>
    </ligand>
</feature>
<evidence type="ECO:0000256" key="3">
    <source>
        <dbReference type="ARBA" id="ARBA00022741"/>
    </source>
</evidence>
<feature type="binding site" evidence="8">
    <location>
        <position position="142"/>
    </location>
    <ligand>
        <name>NAD(+)</name>
        <dbReference type="ChEBI" id="CHEBI:57540"/>
    </ligand>
</feature>
<comment type="catalytic activity">
    <reaction evidence="8">
        <text>7-phospho-2-dehydro-3-deoxy-D-arabino-heptonate = 3-dehydroquinate + phosphate</text>
        <dbReference type="Rhea" id="RHEA:21968"/>
        <dbReference type="ChEBI" id="CHEBI:32364"/>
        <dbReference type="ChEBI" id="CHEBI:43474"/>
        <dbReference type="ChEBI" id="CHEBI:58394"/>
        <dbReference type="EC" id="4.2.3.4"/>
    </reaction>
</comment>
<proteinExistence type="inferred from homology"/>
<feature type="binding site" evidence="8">
    <location>
        <begin position="129"/>
        <end position="130"/>
    </location>
    <ligand>
        <name>NAD(+)</name>
        <dbReference type="ChEBI" id="CHEBI:57540"/>
    </ligand>
</feature>
<keyword evidence="13" id="KW-1185">Reference proteome</keyword>
<dbReference type="Gene3D" id="1.20.1090.10">
    <property type="entry name" value="Dehydroquinate synthase-like - alpha domain"/>
    <property type="match status" value="1"/>
</dbReference>
<dbReference type="InterPro" id="IPR030963">
    <property type="entry name" value="DHQ_synth_fam"/>
</dbReference>
<feature type="binding site" evidence="8">
    <location>
        <begin position="71"/>
        <end position="76"/>
    </location>
    <ligand>
        <name>NAD(+)</name>
        <dbReference type="ChEBI" id="CHEBI:57540"/>
    </ligand>
</feature>
<dbReference type="EMBL" id="JAGGLL010000010">
    <property type="protein sequence ID" value="MBP2021758.1"/>
    <property type="molecule type" value="Genomic_DNA"/>
</dbReference>